<dbReference type="InterPro" id="IPR056284">
    <property type="entry name" value="AIR9-like_A9"/>
</dbReference>
<evidence type="ECO:0000313" key="3">
    <source>
        <dbReference type="Proteomes" id="UP001152484"/>
    </source>
</evidence>
<dbReference type="Pfam" id="PF23197">
    <property type="entry name" value="IG_AIR9"/>
    <property type="match status" value="1"/>
</dbReference>
<reference evidence="2" key="1">
    <citation type="submission" date="2022-07" db="EMBL/GenBank/DDBJ databases">
        <authorList>
            <person name="Macas J."/>
            <person name="Novak P."/>
            <person name="Neumann P."/>
        </authorList>
    </citation>
    <scope>NUCLEOTIDE SEQUENCE</scope>
</reference>
<comment type="caution">
    <text evidence="2">The sequence shown here is derived from an EMBL/GenBank/DDBJ whole genome shotgun (WGS) entry which is preliminary data.</text>
</comment>
<dbReference type="AlphaFoldDB" id="A0A9P0Z2T0"/>
<sequence>MGECSGEWFPVKSGGVKDKISCSYFLNLTIDDVEKCIELIYTPIRKDGMKGSPRVSCLDQ</sequence>
<organism evidence="2 3">
    <name type="scientific">Cuscuta europaea</name>
    <name type="common">European dodder</name>
    <dbReference type="NCBI Taxonomy" id="41803"/>
    <lineage>
        <taxon>Eukaryota</taxon>
        <taxon>Viridiplantae</taxon>
        <taxon>Streptophyta</taxon>
        <taxon>Embryophyta</taxon>
        <taxon>Tracheophyta</taxon>
        <taxon>Spermatophyta</taxon>
        <taxon>Magnoliopsida</taxon>
        <taxon>eudicotyledons</taxon>
        <taxon>Gunneridae</taxon>
        <taxon>Pentapetalae</taxon>
        <taxon>asterids</taxon>
        <taxon>lamiids</taxon>
        <taxon>Solanales</taxon>
        <taxon>Convolvulaceae</taxon>
        <taxon>Cuscuteae</taxon>
        <taxon>Cuscuta</taxon>
        <taxon>Cuscuta subgen. Cuscuta</taxon>
    </lineage>
</organism>
<feature type="domain" description="AIR9-like A9" evidence="1">
    <location>
        <begin position="2"/>
        <end position="55"/>
    </location>
</feature>
<gene>
    <name evidence="2" type="ORF">CEURO_LOCUS9079</name>
</gene>
<dbReference type="Proteomes" id="UP001152484">
    <property type="component" value="Unassembled WGS sequence"/>
</dbReference>
<proteinExistence type="predicted"/>
<evidence type="ECO:0000259" key="1">
    <source>
        <dbReference type="Pfam" id="PF23197"/>
    </source>
</evidence>
<dbReference type="OrthoDB" id="10519169at2759"/>
<accession>A0A9P0Z2T0</accession>
<name>A0A9P0Z2T0_CUSEU</name>
<dbReference type="EMBL" id="CAMAPE010000017">
    <property type="protein sequence ID" value="CAH9084579.1"/>
    <property type="molecule type" value="Genomic_DNA"/>
</dbReference>
<evidence type="ECO:0000313" key="2">
    <source>
        <dbReference type="EMBL" id="CAH9084579.1"/>
    </source>
</evidence>
<protein>
    <recommendedName>
        <fullName evidence="1">AIR9-like A9 domain-containing protein</fullName>
    </recommendedName>
</protein>
<keyword evidence="3" id="KW-1185">Reference proteome</keyword>